<dbReference type="CDD" id="cd16917">
    <property type="entry name" value="HATPase_UhpB-NarQ-NarX-like"/>
    <property type="match status" value="1"/>
</dbReference>
<evidence type="ECO:0000256" key="3">
    <source>
        <dbReference type="ARBA" id="ARBA00022553"/>
    </source>
</evidence>
<dbReference type="InterPro" id="IPR050482">
    <property type="entry name" value="Sensor_HK_TwoCompSys"/>
</dbReference>
<evidence type="ECO:0000256" key="8">
    <source>
        <dbReference type="ARBA" id="ARBA00023012"/>
    </source>
</evidence>
<keyword evidence="10" id="KW-0812">Transmembrane</keyword>
<evidence type="ECO:0000256" key="6">
    <source>
        <dbReference type="ARBA" id="ARBA00022777"/>
    </source>
</evidence>
<keyword evidence="6" id="KW-0418">Kinase</keyword>
<dbReference type="Proteomes" id="UP000614200">
    <property type="component" value="Unassembled WGS sequence"/>
</dbReference>
<keyword evidence="3" id="KW-0597">Phosphoprotein</keyword>
<evidence type="ECO:0000256" key="4">
    <source>
        <dbReference type="ARBA" id="ARBA00022679"/>
    </source>
</evidence>
<dbReference type="InterPro" id="IPR036890">
    <property type="entry name" value="HATPase_C_sf"/>
</dbReference>
<feature type="coiled-coil region" evidence="9">
    <location>
        <begin position="330"/>
        <end position="361"/>
    </location>
</feature>
<keyword evidence="7" id="KW-0067">ATP-binding</keyword>
<evidence type="ECO:0000256" key="9">
    <source>
        <dbReference type="SAM" id="Coils"/>
    </source>
</evidence>
<feature type="transmembrane region" description="Helical" evidence="10">
    <location>
        <begin position="12"/>
        <end position="31"/>
    </location>
</feature>
<name>A0ABR9ZTB1_9FIRM</name>
<keyword evidence="14" id="KW-1185">Reference proteome</keyword>
<evidence type="ECO:0000256" key="1">
    <source>
        <dbReference type="ARBA" id="ARBA00000085"/>
    </source>
</evidence>
<dbReference type="EC" id="2.7.13.3" evidence="2"/>
<evidence type="ECO:0000256" key="2">
    <source>
        <dbReference type="ARBA" id="ARBA00012438"/>
    </source>
</evidence>
<dbReference type="InterPro" id="IPR031621">
    <property type="entry name" value="HisKA_7TM"/>
</dbReference>
<gene>
    <name evidence="13" type="ORF">ISU02_11305</name>
</gene>
<proteinExistence type="predicted"/>
<feature type="transmembrane region" description="Helical" evidence="10">
    <location>
        <begin position="68"/>
        <end position="92"/>
    </location>
</feature>
<evidence type="ECO:0000256" key="5">
    <source>
        <dbReference type="ARBA" id="ARBA00022741"/>
    </source>
</evidence>
<evidence type="ECO:0000259" key="11">
    <source>
        <dbReference type="Pfam" id="PF07730"/>
    </source>
</evidence>
<dbReference type="PANTHER" id="PTHR24421">
    <property type="entry name" value="NITRATE/NITRITE SENSOR PROTEIN NARX-RELATED"/>
    <property type="match status" value="1"/>
</dbReference>
<feature type="transmembrane region" description="Helical" evidence="10">
    <location>
        <begin position="180"/>
        <end position="199"/>
    </location>
</feature>
<keyword evidence="10" id="KW-0472">Membrane</keyword>
<keyword evidence="5" id="KW-0547">Nucleotide-binding</keyword>
<protein>
    <recommendedName>
        <fullName evidence="2">histidine kinase</fullName>
        <ecNumber evidence="2">2.7.13.3</ecNumber>
    </recommendedName>
</protein>
<feature type="transmembrane region" description="Helical" evidence="10">
    <location>
        <begin position="141"/>
        <end position="160"/>
    </location>
</feature>
<organism evidence="13 14">
    <name type="scientific">Fusibacter ferrireducens</name>
    <dbReference type="NCBI Taxonomy" id="2785058"/>
    <lineage>
        <taxon>Bacteria</taxon>
        <taxon>Bacillati</taxon>
        <taxon>Bacillota</taxon>
        <taxon>Clostridia</taxon>
        <taxon>Eubacteriales</taxon>
        <taxon>Eubacteriales Family XII. Incertae Sedis</taxon>
        <taxon>Fusibacter</taxon>
    </lineage>
</organism>
<dbReference type="RefSeq" id="WP_194701953.1">
    <property type="nucleotide sequence ID" value="NZ_JADKNH010000006.1"/>
</dbReference>
<dbReference type="EMBL" id="JADKNH010000006">
    <property type="protein sequence ID" value="MBF4693715.1"/>
    <property type="molecule type" value="Genomic_DNA"/>
</dbReference>
<keyword evidence="9" id="KW-0175">Coiled coil</keyword>
<evidence type="ECO:0000256" key="10">
    <source>
        <dbReference type="SAM" id="Phobius"/>
    </source>
</evidence>
<feature type="transmembrane region" description="Helical" evidence="10">
    <location>
        <begin position="104"/>
        <end position="121"/>
    </location>
</feature>
<feature type="domain" description="Histidine kinase N-terminal 7TM region" evidence="12">
    <location>
        <begin position="21"/>
        <end position="241"/>
    </location>
</feature>
<feature type="transmembrane region" description="Helical" evidence="10">
    <location>
        <begin position="38"/>
        <end position="56"/>
    </location>
</feature>
<reference evidence="13 14" key="1">
    <citation type="submission" date="2020-11" db="EMBL/GenBank/DDBJ databases">
        <title>Fusibacter basophilias sp. nov.</title>
        <authorList>
            <person name="Qiu D."/>
        </authorList>
    </citation>
    <scope>NUCLEOTIDE SEQUENCE [LARGE SCALE GENOMIC DNA]</scope>
    <source>
        <strain evidence="13 14">Q10-2</strain>
    </source>
</reference>
<keyword evidence="4" id="KW-0808">Transferase</keyword>
<dbReference type="SUPFAM" id="SSF55874">
    <property type="entry name" value="ATPase domain of HSP90 chaperone/DNA topoisomerase II/histidine kinase"/>
    <property type="match status" value="1"/>
</dbReference>
<evidence type="ECO:0000256" key="7">
    <source>
        <dbReference type="ARBA" id="ARBA00022840"/>
    </source>
</evidence>
<dbReference type="Pfam" id="PF07730">
    <property type="entry name" value="HisKA_3"/>
    <property type="match status" value="1"/>
</dbReference>
<comment type="catalytic activity">
    <reaction evidence="1">
        <text>ATP + protein L-histidine = ADP + protein N-phospho-L-histidine.</text>
        <dbReference type="EC" id="2.7.13.3"/>
    </reaction>
</comment>
<dbReference type="InterPro" id="IPR011712">
    <property type="entry name" value="Sig_transdc_His_kin_sub3_dim/P"/>
</dbReference>
<dbReference type="Gene3D" id="3.30.565.10">
    <property type="entry name" value="Histidine kinase-like ATPase, C-terminal domain"/>
    <property type="match status" value="1"/>
</dbReference>
<dbReference type="Gene3D" id="1.20.5.1930">
    <property type="match status" value="1"/>
</dbReference>
<evidence type="ECO:0000313" key="14">
    <source>
        <dbReference type="Proteomes" id="UP000614200"/>
    </source>
</evidence>
<keyword evidence="8" id="KW-0902">Two-component regulatory system</keyword>
<comment type="caution">
    <text evidence="13">The sequence shown here is derived from an EMBL/GenBank/DDBJ whole genome shotgun (WGS) entry which is preliminary data.</text>
</comment>
<accession>A0ABR9ZTB1</accession>
<dbReference type="PANTHER" id="PTHR24421:SF10">
    <property type="entry name" value="NITRATE_NITRITE SENSOR PROTEIN NARQ"/>
    <property type="match status" value="1"/>
</dbReference>
<keyword evidence="10" id="KW-1133">Transmembrane helix</keyword>
<sequence length="563" mass="64828">MTSVGGNRILTIVLWNYFALIVNVAGFVVIYMKTNKNAALRAFFVVQTSMIIWLVGKIFKTVSPIVELRWFFIVLYYFGICLLGASFLDFAYTYYKGRPMKKKLRMVIYTIAILEFALVATNPYHYKFYKIFNFSEDDFGVLFYAYVVLNYLFMITGTVLCSRKFSNQLKDKSRLERNLIAFAILLPLGFNLIYISRVLESFFIKLGIGDLIFDITPIVYTWSLLIFVYATFKYEFFDLTPIMKHEIASRLDNPILVLNSNAAILYSNEQFDNHFDLSEMQQKIAIMTDDESEHNTVIEHNGRVYKYYVNTLRRFTGKRFIIAFTDISSHQYAKNELDKENKQLEIANKKLEEQIMLLKQTSHVGARSYIARELHDILGHSLVITIKLLEVSKMFYRNNRNRAMESLDKASMAIREGFNEMKSIQTRDKKEIYTTANLERELRNMLKVVNISGVSVTFFLRGVNNRLEEKVFDIVRKVTIELVTNTLKHAKATKLLLSVTVSDDQIILQTMDNGVGTVALVKGNGLIGIDDRLSLVGGKAKYTHNNLEGFSSNIVIPLKSALL</sequence>
<dbReference type="Pfam" id="PF16927">
    <property type="entry name" value="HisKA_7TM"/>
    <property type="match status" value="1"/>
</dbReference>
<evidence type="ECO:0000259" key="12">
    <source>
        <dbReference type="Pfam" id="PF16927"/>
    </source>
</evidence>
<feature type="transmembrane region" description="Helical" evidence="10">
    <location>
        <begin position="211"/>
        <end position="232"/>
    </location>
</feature>
<evidence type="ECO:0000313" key="13">
    <source>
        <dbReference type="EMBL" id="MBF4693715.1"/>
    </source>
</evidence>
<feature type="domain" description="Signal transduction histidine kinase subgroup 3 dimerisation and phosphoacceptor" evidence="11">
    <location>
        <begin position="367"/>
        <end position="424"/>
    </location>
</feature>